<protein>
    <submittedName>
        <fullName evidence="3">Uncharacterized protein</fullName>
    </submittedName>
</protein>
<evidence type="ECO:0000313" key="2">
    <source>
        <dbReference type="EMBL" id="CAF2047377.1"/>
    </source>
</evidence>
<evidence type="ECO:0000313" key="4">
    <source>
        <dbReference type="Proteomes" id="UP000663842"/>
    </source>
</evidence>
<dbReference type="Proteomes" id="UP000663887">
    <property type="component" value="Unassembled WGS sequence"/>
</dbReference>
<feature type="non-terminal residue" evidence="3">
    <location>
        <position position="1"/>
    </location>
</feature>
<feature type="compositionally biased region" description="Pro residues" evidence="1">
    <location>
        <begin position="36"/>
        <end position="50"/>
    </location>
</feature>
<proteinExistence type="predicted"/>
<sequence>MSLLYIRCERDQKISDNGSISNNDNGESDAEQEPTSTPPPPPPPEPVSRP</sequence>
<feature type="compositionally biased region" description="Low complexity" evidence="1">
    <location>
        <begin position="15"/>
        <end position="25"/>
    </location>
</feature>
<dbReference type="AlphaFoldDB" id="A0A819TKW3"/>
<accession>A0A819TKW3</accession>
<dbReference type="EMBL" id="CAJNRG010002415">
    <property type="protein sequence ID" value="CAF2047377.1"/>
    <property type="molecule type" value="Genomic_DNA"/>
</dbReference>
<dbReference type="Proteomes" id="UP000663842">
    <property type="component" value="Unassembled WGS sequence"/>
</dbReference>
<name>A0A819TKW3_9BILA</name>
<reference evidence="3" key="1">
    <citation type="submission" date="2021-02" db="EMBL/GenBank/DDBJ databases">
        <authorList>
            <person name="Nowell W R."/>
        </authorList>
    </citation>
    <scope>NUCLEOTIDE SEQUENCE</scope>
</reference>
<evidence type="ECO:0000313" key="3">
    <source>
        <dbReference type="EMBL" id="CAF4079044.1"/>
    </source>
</evidence>
<gene>
    <name evidence="3" type="ORF">UXM345_LOCUS20935</name>
    <name evidence="2" type="ORF">XDN619_LOCUS7878</name>
</gene>
<comment type="caution">
    <text evidence="3">The sequence shown here is derived from an EMBL/GenBank/DDBJ whole genome shotgun (WGS) entry which is preliminary data.</text>
</comment>
<organism evidence="3 4">
    <name type="scientific">Rotaria magnacalcarata</name>
    <dbReference type="NCBI Taxonomy" id="392030"/>
    <lineage>
        <taxon>Eukaryota</taxon>
        <taxon>Metazoa</taxon>
        <taxon>Spiralia</taxon>
        <taxon>Gnathifera</taxon>
        <taxon>Rotifera</taxon>
        <taxon>Eurotatoria</taxon>
        <taxon>Bdelloidea</taxon>
        <taxon>Philodinida</taxon>
        <taxon>Philodinidae</taxon>
        <taxon>Rotaria</taxon>
    </lineage>
</organism>
<dbReference type="EMBL" id="CAJOBF010003197">
    <property type="protein sequence ID" value="CAF4079044.1"/>
    <property type="molecule type" value="Genomic_DNA"/>
</dbReference>
<feature type="region of interest" description="Disordered" evidence="1">
    <location>
        <begin position="1"/>
        <end position="50"/>
    </location>
</feature>
<evidence type="ECO:0000256" key="1">
    <source>
        <dbReference type="SAM" id="MobiDB-lite"/>
    </source>
</evidence>